<evidence type="ECO:0000259" key="14">
    <source>
        <dbReference type="Pfam" id="PF03816"/>
    </source>
</evidence>
<dbReference type="InterPro" id="IPR050922">
    <property type="entry name" value="LytR/CpsA/Psr_CW_biosynth"/>
</dbReference>
<protein>
    <recommendedName>
        <fullName evidence="11">Regulatory protein MsrR</fullName>
    </recommendedName>
</protein>
<dbReference type="GO" id="GO:0005886">
    <property type="term" value="C:plasma membrane"/>
    <property type="evidence" value="ECO:0007669"/>
    <property type="project" value="UniProtKB-SubCell"/>
</dbReference>
<evidence type="ECO:0000256" key="9">
    <source>
        <dbReference type="ARBA" id="ARBA00023163"/>
    </source>
</evidence>
<dbReference type="Gene3D" id="3.40.630.190">
    <property type="entry name" value="LCP protein"/>
    <property type="match status" value="1"/>
</dbReference>
<evidence type="ECO:0000256" key="4">
    <source>
        <dbReference type="ARBA" id="ARBA00022692"/>
    </source>
</evidence>
<dbReference type="RefSeq" id="WP_205871809.1">
    <property type="nucleotide sequence ID" value="NZ_CP070872.1"/>
</dbReference>
<evidence type="ECO:0000313" key="16">
    <source>
        <dbReference type="Proteomes" id="UP000663608"/>
    </source>
</evidence>
<feature type="domain" description="Cell envelope-related transcriptional attenuator" evidence="14">
    <location>
        <begin position="186"/>
        <end position="382"/>
    </location>
</feature>
<dbReference type="Proteomes" id="UP000663608">
    <property type="component" value="Chromosome"/>
</dbReference>
<keyword evidence="5" id="KW-0735">Signal-anchor</keyword>
<accession>A0AA45KFH5</accession>
<organism evidence="15 16">
    <name type="scientific">Lactococcus taiwanensis</name>
    <dbReference type="NCBI Taxonomy" id="1151742"/>
    <lineage>
        <taxon>Bacteria</taxon>
        <taxon>Bacillati</taxon>
        <taxon>Bacillota</taxon>
        <taxon>Bacilli</taxon>
        <taxon>Lactobacillales</taxon>
        <taxon>Streptococcaceae</taxon>
        <taxon>Lactococcus</taxon>
    </lineage>
</organism>
<keyword evidence="4 13" id="KW-0812">Transmembrane</keyword>
<dbReference type="KEGG" id="lti:JW886_08020"/>
<feature type="region of interest" description="Disordered" evidence="12">
    <location>
        <begin position="41"/>
        <end position="114"/>
    </location>
</feature>
<dbReference type="EMBL" id="CP070872">
    <property type="protein sequence ID" value="QSE76397.1"/>
    <property type="molecule type" value="Genomic_DNA"/>
</dbReference>
<keyword evidence="6 13" id="KW-1133">Transmembrane helix</keyword>
<evidence type="ECO:0000256" key="7">
    <source>
        <dbReference type="ARBA" id="ARBA00023015"/>
    </source>
</evidence>
<keyword evidence="3" id="KW-1003">Cell membrane</keyword>
<evidence type="ECO:0000256" key="10">
    <source>
        <dbReference type="ARBA" id="ARBA00037178"/>
    </source>
</evidence>
<evidence type="ECO:0000256" key="8">
    <source>
        <dbReference type="ARBA" id="ARBA00023136"/>
    </source>
</evidence>
<feature type="compositionally biased region" description="Basic residues" evidence="12">
    <location>
        <begin position="100"/>
        <end position="114"/>
    </location>
</feature>
<feature type="transmembrane region" description="Helical" evidence="13">
    <location>
        <begin position="118"/>
        <end position="141"/>
    </location>
</feature>
<dbReference type="InterPro" id="IPR004474">
    <property type="entry name" value="LytR_CpsA_psr"/>
</dbReference>
<keyword evidence="7" id="KW-0805">Transcription regulation</keyword>
<proteinExistence type="inferred from homology"/>
<dbReference type="PANTHER" id="PTHR33392:SF8">
    <property type="entry name" value="REGULATORY PROTEIN MSRR"/>
    <property type="match status" value="1"/>
</dbReference>
<gene>
    <name evidence="15" type="ORF">JW886_08020</name>
</gene>
<keyword evidence="8 13" id="KW-0472">Membrane</keyword>
<evidence type="ECO:0000256" key="2">
    <source>
        <dbReference type="ARBA" id="ARBA00006068"/>
    </source>
</evidence>
<dbReference type="Pfam" id="PF03816">
    <property type="entry name" value="LytR_cpsA_psr"/>
    <property type="match status" value="1"/>
</dbReference>
<evidence type="ECO:0000256" key="13">
    <source>
        <dbReference type="SAM" id="Phobius"/>
    </source>
</evidence>
<feature type="compositionally biased region" description="Acidic residues" evidence="12">
    <location>
        <begin position="41"/>
        <end position="56"/>
    </location>
</feature>
<keyword evidence="16" id="KW-1185">Reference proteome</keyword>
<name>A0AA45KFH5_9LACT</name>
<comment type="subcellular location">
    <subcellularLocation>
        <location evidence="1">Cell membrane</location>
        <topology evidence="1">Single-pass type II membrane protein</topology>
    </subcellularLocation>
</comment>
<evidence type="ECO:0000256" key="1">
    <source>
        <dbReference type="ARBA" id="ARBA00004401"/>
    </source>
</evidence>
<dbReference type="AlphaFoldDB" id="A0AA45KFH5"/>
<evidence type="ECO:0000256" key="11">
    <source>
        <dbReference type="ARBA" id="ARBA00040752"/>
    </source>
</evidence>
<dbReference type="PANTHER" id="PTHR33392">
    <property type="entry name" value="POLYISOPRENYL-TEICHOIC ACID--PEPTIDOGLYCAN TEICHOIC ACID TRANSFERASE TAGU"/>
    <property type="match status" value="1"/>
</dbReference>
<comment type="function">
    <text evidence="10">Involved in SarA attenuation. Affects resistance to oxacillin and teicoplanin, as well as the synthesis of virulence factors.</text>
</comment>
<evidence type="ECO:0000256" key="3">
    <source>
        <dbReference type="ARBA" id="ARBA00022475"/>
    </source>
</evidence>
<reference evidence="15 16" key="1">
    <citation type="submission" date="2021-02" db="EMBL/GenBank/DDBJ databases">
        <title>Complete genome sequence of Lactococcus lactis strain K_LL004.</title>
        <authorList>
            <person name="Kim H.B."/>
        </authorList>
    </citation>
    <scope>NUCLEOTIDE SEQUENCE [LARGE SCALE GENOMIC DNA]</scope>
    <source>
        <strain evidence="15 16">K_LL004</strain>
    </source>
</reference>
<comment type="similarity">
    <text evidence="2">Belongs to the LytR/CpsA/Psr (LCP) family.</text>
</comment>
<evidence type="ECO:0000256" key="6">
    <source>
        <dbReference type="ARBA" id="ARBA00022989"/>
    </source>
</evidence>
<evidence type="ECO:0000313" key="15">
    <source>
        <dbReference type="EMBL" id="QSE76397.1"/>
    </source>
</evidence>
<feature type="compositionally biased region" description="Low complexity" evidence="12">
    <location>
        <begin position="85"/>
        <end position="94"/>
    </location>
</feature>
<evidence type="ECO:0000256" key="5">
    <source>
        <dbReference type="ARBA" id="ARBA00022968"/>
    </source>
</evidence>
<evidence type="ECO:0000256" key="12">
    <source>
        <dbReference type="SAM" id="MobiDB-lite"/>
    </source>
</evidence>
<keyword evidence="9" id="KW-0804">Transcription</keyword>
<sequence>MNEKKYKRLEYLRHNIDYLSIRERQEYYELLNELKRYDGYSDDDMQEEVEADAYEDSQEHWQEPDYAYSGASNSEGGSSRRASRNHASASPSPRNTNIKLPKKPKKPKKDKPRKKRRWLRGILAFIILIIIVMAGFFVYGYNRGVKQEGGTIKNESFTGTKNSDGSTNILVLGADKRPGQSSDVAHTDSIMVLHISKDKKTVRLVSFMRDTLVLVPGVTSDTGEPNVKINASFTIGENYNGQGINLLSDTLKKNFGINIQYYAVVDFSSFSTVIDSLFPNGVEIDAKFSTINGQTMDEVPVPDDLSETQGMASSDKVLTAEQAAELGYPDGGGTFMMIKQGKQKMDGRTLLNYARFRHDDQGDAGRVARQQQVMSTVMSQLKNPLMLFTGASALGTARAVTMTNIPNSFFLTTGVRTLFSSAGGLDSTTIPADNDWTNAYDKYGGLGLLIDMSKYRTKAQSLLGQ</sequence>